<evidence type="ECO:0000256" key="6">
    <source>
        <dbReference type="ARBA" id="ARBA00022448"/>
    </source>
</evidence>
<comment type="caution">
    <text evidence="18">The sequence shown here is derived from an EMBL/GenBank/DDBJ whole genome shotgun (WGS) entry which is preliminary data.</text>
</comment>
<feature type="domain" description="SRA1/Sec31" evidence="17">
    <location>
        <begin position="1329"/>
        <end position="1460"/>
    </location>
</feature>
<dbReference type="EMBL" id="WIUZ02000004">
    <property type="protein sequence ID" value="KAF9788627.1"/>
    <property type="molecule type" value="Genomic_DNA"/>
</dbReference>
<name>A0A9P6HJN2_9AGAM</name>
<evidence type="ECO:0000256" key="11">
    <source>
        <dbReference type="ARBA" id="ARBA00022927"/>
    </source>
</evidence>
<dbReference type="GO" id="GO:0030127">
    <property type="term" value="C:COPII vesicle coat"/>
    <property type="evidence" value="ECO:0007669"/>
    <property type="project" value="TreeGrafter"/>
</dbReference>
<dbReference type="Gene3D" id="1.20.940.10">
    <property type="entry name" value="Functional domain of the splicing factor Prp18"/>
    <property type="match status" value="1"/>
</dbReference>
<keyword evidence="10" id="KW-0931">ER-Golgi transport</keyword>
<dbReference type="SMART" id="SM00320">
    <property type="entry name" value="WD40"/>
    <property type="match status" value="5"/>
</dbReference>
<feature type="compositionally biased region" description="Acidic residues" evidence="16">
    <location>
        <begin position="554"/>
        <end position="567"/>
    </location>
</feature>
<dbReference type="GO" id="GO:0070971">
    <property type="term" value="C:endoplasmic reticulum exit site"/>
    <property type="evidence" value="ECO:0007669"/>
    <property type="project" value="TreeGrafter"/>
</dbReference>
<evidence type="ECO:0000256" key="13">
    <source>
        <dbReference type="ARBA" id="ARBA00023329"/>
    </source>
</evidence>
<dbReference type="Proteomes" id="UP000736335">
    <property type="component" value="Unassembled WGS sequence"/>
</dbReference>
<keyword evidence="19" id="KW-1185">Reference proteome</keyword>
<keyword evidence="8" id="KW-0677">Repeat</keyword>
<evidence type="ECO:0000256" key="4">
    <source>
        <dbReference type="ARBA" id="ARBA00013507"/>
    </source>
</evidence>
<dbReference type="GO" id="GO:0005198">
    <property type="term" value="F:structural molecule activity"/>
    <property type="evidence" value="ECO:0007669"/>
    <property type="project" value="TreeGrafter"/>
</dbReference>
<evidence type="ECO:0000256" key="3">
    <source>
        <dbReference type="ARBA" id="ARBA00009358"/>
    </source>
</evidence>
<reference evidence="18" key="2">
    <citation type="submission" date="2020-11" db="EMBL/GenBank/DDBJ databases">
        <authorList>
            <consortium name="DOE Joint Genome Institute"/>
            <person name="Kuo A."/>
            <person name="Miyauchi S."/>
            <person name="Kiss E."/>
            <person name="Drula E."/>
            <person name="Kohler A."/>
            <person name="Sanchez-Garcia M."/>
            <person name="Andreopoulos B."/>
            <person name="Barry K.W."/>
            <person name="Bonito G."/>
            <person name="Buee M."/>
            <person name="Carver A."/>
            <person name="Chen C."/>
            <person name="Cichocki N."/>
            <person name="Clum A."/>
            <person name="Culley D."/>
            <person name="Crous P.W."/>
            <person name="Fauchery L."/>
            <person name="Girlanda M."/>
            <person name="Hayes R."/>
            <person name="Keri Z."/>
            <person name="Labutti K."/>
            <person name="Lipzen A."/>
            <person name="Lombard V."/>
            <person name="Magnuson J."/>
            <person name="Maillard F."/>
            <person name="Morin E."/>
            <person name="Murat C."/>
            <person name="Nolan M."/>
            <person name="Ohm R."/>
            <person name="Pangilinan J."/>
            <person name="Pereira M."/>
            <person name="Perotto S."/>
            <person name="Peter M."/>
            <person name="Riley R."/>
            <person name="Sitrit Y."/>
            <person name="Stielow B."/>
            <person name="Szollosi G."/>
            <person name="Zifcakova L."/>
            <person name="Stursova M."/>
            <person name="Spatafora J.W."/>
            <person name="Tedersoo L."/>
            <person name="Vaario L.-M."/>
            <person name="Yamada A."/>
            <person name="Yan M."/>
            <person name="Wang P."/>
            <person name="Xu J."/>
            <person name="Bruns T."/>
            <person name="Baldrian P."/>
            <person name="Vilgalys R."/>
            <person name="Henrissat B."/>
            <person name="Grigoriev I.V."/>
            <person name="Hibbett D."/>
            <person name="Nagy L.G."/>
            <person name="Martin F.M."/>
        </authorList>
    </citation>
    <scope>NUCLEOTIDE SEQUENCE</scope>
    <source>
        <strain evidence="18">UH-Tt-Lm1</strain>
    </source>
</reference>
<dbReference type="GO" id="GO:0015031">
    <property type="term" value="P:protein transport"/>
    <property type="evidence" value="ECO:0007669"/>
    <property type="project" value="UniProtKB-KW"/>
</dbReference>
<evidence type="ECO:0000256" key="7">
    <source>
        <dbReference type="ARBA" id="ARBA00022574"/>
    </source>
</evidence>
<dbReference type="InterPro" id="IPR036322">
    <property type="entry name" value="WD40_repeat_dom_sf"/>
</dbReference>
<dbReference type="Pfam" id="PF00400">
    <property type="entry name" value="WD40"/>
    <property type="match status" value="2"/>
</dbReference>
<evidence type="ECO:0000313" key="18">
    <source>
        <dbReference type="EMBL" id="KAF9788627.1"/>
    </source>
</evidence>
<feature type="compositionally biased region" description="Pro residues" evidence="16">
    <location>
        <begin position="1189"/>
        <end position="1207"/>
    </location>
</feature>
<dbReference type="PROSITE" id="PS50294">
    <property type="entry name" value="WD_REPEATS_REGION"/>
    <property type="match status" value="1"/>
</dbReference>
<comment type="subcellular location">
    <subcellularLocation>
        <location evidence="1">Cytoplasmic vesicle</location>
        <location evidence="1">COPII-coated vesicle membrane</location>
        <topology evidence="1">Peripheral membrane protein</topology>
        <orientation evidence="1">Cytoplasmic side</orientation>
    </subcellularLocation>
    <subcellularLocation>
        <location evidence="2">Endoplasmic reticulum membrane</location>
        <topology evidence="2">Peripheral membrane protein</topology>
        <orientation evidence="2">Cytoplasmic side</orientation>
    </subcellularLocation>
</comment>
<feature type="region of interest" description="Disordered" evidence="16">
    <location>
        <begin position="547"/>
        <end position="586"/>
    </location>
</feature>
<dbReference type="InterPro" id="IPR040251">
    <property type="entry name" value="SEC31-like"/>
</dbReference>
<protein>
    <recommendedName>
        <fullName evidence="5">Protein transport protein SEC31</fullName>
    </recommendedName>
    <alternativeName>
        <fullName evidence="4">Protein transport protein sec31</fullName>
    </alternativeName>
</protein>
<feature type="compositionally biased region" description="Low complexity" evidence="16">
    <location>
        <begin position="1162"/>
        <end position="1172"/>
    </location>
</feature>
<feature type="compositionally biased region" description="Pro residues" evidence="16">
    <location>
        <begin position="1265"/>
        <end position="1353"/>
    </location>
</feature>
<feature type="compositionally biased region" description="Polar residues" evidence="16">
    <location>
        <begin position="1112"/>
        <end position="1123"/>
    </location>
</feature>
<accession>A0A9P6HJN2</accession>
<feature type="compositionally biased region" description="Polar residues" evidence="16">
    <location>
        <begin position="1093"/>
        <end position="1105"/>
    </location>
</feature>
<feature type="region of interest" description="Disordered" evidence="16">
    <location>
        <begin position="956"/>
        <end position="1362"/>
    </location>
</feature>
<dbReference type="GO" id="GO:0090110">
    <property type="term" value="P:COPII-coated vesicle cargo loading"/>
    <property type="evidence" value="ECO:0007669"/>
    <property type="project" value="TreeGrafter"/>
</dbReference>
<dbReference type="Gene3D" id="1.25.40.1030">
    <property type="match status" value="1"/>
</dbReference>
<dbReference type="InterPro" id="IPR009917">
    <property type="entry name" value="SRA1/Sec31"/>
</dbReference>
<evidence type="ECO:0000256" key="1">
    <source>
        <dbReference type="ARBA" id="ARBA00004299"/>
    </source>
</evidence>
<comment type="similarity">
    <text evidence="3">Belongs to the WD repeat SEC31 family.</text>
</comment>
<evidence type="ECO:0000256" key="12">
    <source>
        <dbReference type="ARBA" id="ARBA00023136"/>
    </source>
</evidence>
<feature type="compositionally biased region" description="Low complexity" evidence="16">
    <location>
        <begin position="1045"/>
        <end position="1092"/>
    </location>
</feature>
<feature type="repeat" description="WD" evidence="15">
    <location>
        <begin position="280"/>
        <end position="322"/>
    </location>
</feature>
<dbReference type="FunFam" id="2.130.10.10:FF:000193">
    <property type="entry name" value="Protein transport protein SEC31, putative"/>
    <property type="match status" value="1"/>
</dbReference>
<keyword evidence="6" id="KW-0813">Transport</keyword>
<dbReference type="SUPFAM" id="SSF50978">
    <property type="entry name" value="WD40 repeat-like"/>
    <property type="match status" value="1"/>
</dbReference>
<evidence type="ECO:0000256" key="2">
    <source>
        <dbReference type="ARBA" id="ARBA00004397"/>
    </source>
</evidence>
<dbReference type="Gene3D" id="2.130.10.10">
    <property type="entry name" value="YVTN repeat-like/Quinoprotein amine dehydrogenase"/>
    <property type="match status" value="1"/>
</dbReference>
<evidence type="ECO:0000313" key="19">
    <source>
        <dbReference type="Proteomes" id="UP000736335"/>
    </source>
</evidence>
<dbReference type="GO" id="GO:0005789">
    <property type="term" value="C:endoplasmic reticulum membrane"/>
    <property type="evidence" value="ECO:0007669"/>
    <property type="project" value="UniProtKB-SubCell"/>
</dbReference>
<dbReference type="InterPro" id="IPR015943">
    <property type="entry name" value="WD40/YVTN_repeat-like_dom_sf"/>
</dbReference>
<keyword evidence="7 15" id="KW-0853">WD repeat</keyword>
<evidence type="ECO:0000256" key="8">
    <source>
        <dbReference type="ARBA" id="ARBA00022737"/>
    </source>
</evidence>
<feature type="compositionally biased region" description="Pro residues" evidence="16">
    <location>
        <begin position="1030"/>
        <end position="1041"/>
    </location>
</feature>
<comment type="function">
    <text evidence="14">Component of the coat protein complex II (COPII) which promotes the formation of transport vesicles from the endoplasmic reticulum (ER). The coat has two main functions, the physical deformation of the endoplasmic reticulum membrane into vesicles and the selection of cargo molecules.</text>
</comment>
<dbReference type="PANTHER" id="PTHR13923">
    <property type="entry name" value="SEC31-RELATED PROTEIN"/>
    <property type="match status" value="1"/>
</dbReference>
<dbReference type="Pfam" id="PF07304">
    <property type="entry name" value="SRA1"/>
    <property type="match status" value="1"/>
</dbReference>
<keyword evidence="13" id="KW-0968">Cytoplasmic vesicle</keyword>
<dbReference type="InterPro" id="IPR001680">
    <property type="entry name" value="WD40_rpt"/>
</dbReference>
<evidence type="ECO:0000256" key="14">
    <source>
        <dbReference type="ARBA" id="ARBA00025471"/>
    </source>
</evidence>
<keyword evidence="12" id="KW-0472">Membrane</keyword>
<dbReference type="GO" id="GO:0007029">
    <property type="term" value="P:endoplasmic reticulum organization"/>
    <property type="evidence" value="ECO:0007669"/>
    <property type="project" value="TreeGrafter"/>
</dbReference>
<proteinExistence type="inferred from homology"/>
<feature type="compositionally biased region" description="Pro residues" evidence="16">
    <location>
        <begin position="1215"/>
        <end position="1234"/>
    </location>
</feature>
<gene>
    <name evidence="18" type="ORF">BJ322DRAFT_650723</name>
</gene>
<dbReference type="PANTHER" id="PTHR13923:SF11">
    <property type="entry name" value="SECRETORY 31, ISOFORM D"/>
    <property type="match status" value="1"/>
</dbReference>
<evidence type="ECO:0000256" key="9">
    <source>
        <dbReference type="ARBA" id="ARBA00022824"/>
    </source>
</evidence>
<evidence type="ECO:0000256" key="15">
    <source>
        <dbReference type="PROSITE-ProRule" id="PRU00221"/>
    </source>
</evidence>
<evidence type="ECO:0000256" key="10">
    <source>
        <dbReference type="ARBA" id="ARBA00022892"/>
    </source>
</evidence>
<evidence type="ECO:0000256" key="16">
    <source>
        <dbReference type="SAM" id="MobiDB-lite"/>
    </source>
</evidence>
<feature type="repeat" description="WD" evidence="15">
    <location>
        <begin position="123"/>
        <end position="165"/>
    </location>
</feature>
<dbReference type="PROSITE" id="PS50082">
    <property type="entry name" value="WD_REPEATS_2"/>
    <property type="match status" value="2"/>
</dbReference>
<feature type="compositionally biased region" description="Low complexity" evidence="16">
    <location>
        <begin position="957"/>
        <end position="999"/>
    </location>
</feature>
<evidence type="ECO:0000259" key="17">
    <source>
        <dbReference type="Pfam" id="PF07304"/>
    </source>
</evidence>
<reference evidence="18" key="1">
    <citation type="journal article" date="2020" name="Nat. Commun.">
        <title>Large-scale genome sequencing of mycorrhizal fungi provides insights into the early evolution of symbiotic traits.</title>
        <authorList>
            <person name="Miyauchi S."/>
            <person name="Kiss E."/>
            <person name="Kuo A."/>
            <person name="Drula E."/>
            <person name="Kohler A."/>
            <person name="Sanchez-Garcia M."/>
            <person name="Morin E."/>
            <person name="Andreopoulos B."/>
            <person name="Barry K.W."/>
            <person name="Bonito G."/>
            <person name="Buee M."/>
            <person name="Carver A."/>
            <person name="Chen C."/>
            <person name="Cichocki N."/>
            <person name="Clum A."/>
            <person name="Culley D."/>
            <person name="Crous P.W."/>
            <person name="Fauchery L."/>
            <person name="Girlanda M."/>
            <person name="Hayes R.D."/>
            <person name="Keri Z."/>
            <person name="LaButti K."/>
            <person name="Lipzen A."/>
            <person name="Lombard V."/>
            <person name="Magnuson J."/>
            <person name="Maillard F."/>
            <person name="Murat C."/>
            <person name="Nolan M."/>
            <person name="Ohm R.A."/>
            <person name="Pangilinan J."/>
            <person name="Pereira M.F."/>
            <person name="Perotto S."/>
            <person name="Peter M."/>
            <person name="Pfister S."/>
            <person name="Riley R."/>
            <person name="Sitrit Y."/>
            <person name="Stielow J.B."/>
            <person name="Szollosi G."/>
            <person name="Zifcakova L."/>
            <person name="Stursova M."/>
            <person name="Spatafora J.W."/>
            <person name="Tedersoo L."/>
            <person name="Vaario L.M."/>
            <person name="Yamada A."/>
            <person name="Yan M."/>
            <person name="Wang P."/>
            <person name="Xu J."/>
            <person name="Bruns T."/>
            <person name="Baldrian P."/>
            <person name="Vilgalys R."/>
            <person name="Dunand C."/>
            <person name="Henrissat B."/>
            <person name="Grigoriev I.V."/>
            <person name="Hibbett D."/>
            <person name="Nagy L.G."/>
            <person name="Martin F.M."/>
        </authorList>
    </citation>
    <scope>NUCLEOTIDE SEQUENCE</scope>
    <source>
        <strain evidence="18">UH-Tt-Lm1</strain>
    </source>
</reference>
<evidence type="ECO:0000256" key="5">
    <source>
        <dbReference type="ARBA" id="ARBA00021236"/>
    </source>
</evidence>
<organism evidence="18 19">
    <name type="scientific">Thelephora terrestris</name>
    <dbReference type="NCBI Taxonomy" id="56493"/>
    <lineage>
        <taxon>Eukaryota</taxon>
        <taxon>Fungi</taxon>
        <taxon>Dikarya</taxon>
        <taxon>Basidiomycota</taxon>
        <taxon>Agaricomycotina</taxon>
        <taxon>Agaricomycetes</taxon>
        <taxon>Thelephorales</taxon>
        <taxon>Thelephoraceae</taxon>
        <taxon>Thelephora</taxon>
    </lineage>
</organism>
<keyword evidence="9" id="KW-0256">Endoplasmic reticulum</keyword>
<keyword evidence="11" id="KW-0653">Protein transport</keyword>
<dbReference type="OrthoDB" id="542917at2759"/>
<sequence length="1463" mass="159129">MKLKEIHRTSTFAWSPYASLPLLATGTVAGALDASFSNDSQLEIWAPNFIDRDEYDLGRTGNPPPKATVTTSSRFNRLAWGLPDPTRSQGVIVAGMESGDLDIWDPSKIVANAEPAKSLILRNKTHTGPVRGLDFNPIQSHLFASGAVNGEIFIWDLKDPTKPYSPGNRSSKLDEITSVAWNNQVQYVLAASSSTGYTVVWDLRGKREVAGLVYGGGTGTLSGPPGYATGGMAVGGRRGMSDVAWHPDNATRLVTSSEDDMSPIIMVWDLRNARAPERIMTGHEKGVLSLSWCKQDPDLLLSCGKDNRVLGWNPQTSEVIGELPSADNWAFQVDWCPRNPDLFAASFFDGTIGIHSAHTTNDSAEETSVAPQPEGADLFNAPGFSRNGRATLSLTQPPKWLRRPASSSFGYGGKLATISNLPSAQGRNQSSVVHIRKVVSELLVVERANKLHSAIDDESLHTFAEKKVEEVESHGREATASWKALLSLFQANSRDELVTLLGFSKTEIATRVAEAVANLKKQTEASRIPQEEDLTDIKLHEPVVSFVEPSRDSDNEEECEVEDDDTLDATGSGMEGPPSEVSASVASDATSAMRLVDGESTTTAPSLFGEDNVGTPQTDAGADFFTTMGLTNLSDEPHIRVPHTNYGIDSSVAATIGSRPSSAASDTLKDHTFRIYPSDESETDRLVTKAVVLGDFESAVSLCLSTERYADAILLAVKGGPELLQKTQKAYFERRTTALPYLRLFQSIVTNDLSDIVQNADLQEWQEIFVVLCSFAAPDEFASLTEQLGERLEFQSHLLKTSDVPDASTKALKLRKNATLTYLAAGKLERLVNIWVEELAEDEKRLTEDETWNGTRYATHASALQTFIEKVTVFRTAVKYEDEDLKAGTGSDSEAKSYKLSALYDRYFEYADLLASQGLVKEAIGFLNLAPVDYHGIPGSNLDYKLGRERLTVASGTVPAPKHTPAPAATSTSYGPTKTTTSQGYSYPQYTQPEQPTQPIHFRPPTHPQPPNAYDPYANPNVVSQSSARQPPPNLYQPPAPSLYQPAQQQFQPTHQQFQPTQQQFQPTQQQYQPTQQQYQPTQQYTPVQQMQASLSLGSTPQVTNAPLPPQLRSQFSGATNDTPLPPPPKRKEPGGWNDAPVVQDKRPSSRNVNKPAPIVAPFPNSNSVGSPGPTPGPSPYVSQGQSPLHPPPRPGSVNSRPPPPPQNRMQSPLQPGPGPYGPPPVSHGLPPPQRMMSPPRGPILRQPSSQFTPPQMAPHQSLGPSPPPPPGPYDRAAPPGPYGPPPTQQGPPTHLPPPSNRPGPPPHQPGPPQPQPLQPPLQGPPRSGPPPAGANPSPQPRVQKGPPPPKYPPGDRSHIPGHLRPVYEIISEHLNHLRQTTPPQQKRLVDDVQKRLNLLFDAMNCETLSQNVTDALIDITRAMQAHDREAAATLHMELLTKGSQTNDIGIWMSGLKQLLMRL</sequence>